<dbReference type="GO" id="GO:0006508">
    <property type="term" value="P:proteolysis"/>
    <property type="evidence" value="ECO:0007669"/>
    <property type="project" value="UniProtKB-KW"/>
</dbReference>
<keyword evidence="4" id="KW-0788">Thiol protease</keyword>
<keyword evidence="7" id="KW-1185">Reference proteome</keyword>
<gene>
    <name evidence="6" type="ORF">ICI42_14640</name>
</gene>
<dbReference type="NCBIfam" id="TIGR02219">
    <property type="entry name" value="phage_NlpC_fam"/>
    <property type="match status" value="1"/>
</dbReference>
<evidence type="ECO:0000256" key="4">
    <source>
        <dbReference type="ARBA" id="ARBA00022807"/>
    </source>
</evidence>
<accession>A0A8J6PLR5</accession>
<evidence type="ECO:0000256" key="1">
    <source>
        <dbReference type="ARBA" id="ARBA00007074"/>
    </source>
</evidence>
<dbReference type="SUPFAM" id="SSF54001">
    <property type="entry name" value="Cysteine proteinases"/>
    <property type="match status" value="1"/>
</dbReference>
<dbReference type="PROSITE" id="PS51935">
    <property type="entry name" value="NLPC_P60"/>
    <property type="match status" value="1"/>
</dbReference>
<dbReference type="RefSeq" id="WP_188165322.1">
    <property type="nucleotide sequence ID" value="NZ_JACVVX010000004.1"/>
</dbReference>
<reference evidence="6" key="1">
    <citation type="submission" date="2020-09" db="EMBL/GenBank/DDBJ databases">
        <title>Genome seq and assembly of Tianweitania sp.</title>
        <authorList>
            <person name="Chhetri G."/>
        </authorList>
    </citation>
    <scope>NUCLEOTIDE SEQUENCE</scope>
    <source>
        <strain evidence="6">Rool2</strain>
    </source>
</reference>
<feature type="domain" description="NlpC/P60" evidence="5">
    <location>
        <begin position="4"/>
        <end position="143"/>
    </location>
</feature>
<organism evidence="6 7">
    <name type="scientific">Oryzicola mucosus</name>
    <dbReference type="NCBI Taxonomy" id="2767425"/>
    <lineage>
        <taxon>Bacteria</taxon>
        <taxon>Pseudomonadati</taxon>
        <taxon>Pseudomonadota</taxon>
        <taxon>Alphaproteobacteria</taxon>
        <taxon>Hyphomicrobiales</taxon>
        <taxon>Phyllobacteriaceae</taxon>
        <taxon>Oryzicola</taxon>
    </lineage>
</organism>
<keyword evidence="2" id="KW-0645">Protease</keyword>
<keyword evidence="3" id="KW-0378">Hydrolase</keyword>
<proteinExistence type="inferred from homology"/>
<comment type="caution">
    <text evidence="6">The sequence shown here is derived from an EMBL/GenBank/DDBJ whole genome shotgun (WGS) entry which is preliminary data.</text>
</comment>
<evidence type="ECO:0000313" key="6">
    <source>
        <dbReference type="EMBL" id="MBD0415896.1"/>
    </source>
</evidence>
<dbReference type="AlphaFoldDB" id="A0A8J6PLR5"/>
<evidence type="ECO:0000256" key="2">
    <source>
        <dbReference type="ARBA" id="ARBA00022670"/>
    </source>
</evidence>
<evidence type="ECO:0000259" key="5">
    <source>
        <dbReference type="PROSITE" id="PS51935"/>
    </source>
</evidence>
<sequence>MSDSVTARAVIAEAERWIGTPYRHQGRMRGVGCDCIGLLLGVWRGLYGSVPEAPRNYAADWADGERGDSLLDACRRHFIERPVAEMAPGDLLLFRWRPHLPARHAGIFTGQSRFIHAYERVGVVASPLVPSWRRRIAAVLSFPSLPGGD</sequence>
<protein>
    <submittedName>
        <fullName evidence="6">C40 family peptidase</fullName>
    </submittedName>
</protein>
<dbReference type="GO" id="GO:0008234">
    <property type="term" value="F:cysteine-type peptidase activity"/>
    <property type="evidence" value="ECO:0007669"/>
    <property type="project" value="UniProtKB-KW"/>
</dbReference>
<dbReference type="Pfam" id="PF00877">
    <property type="entry name" value="NLPC_P60"/>
    <property type="match status" value="1"/>
</dbReference>
<dbReference type="Proteomes" id="UP000643405">
    <property type="component" value="Unassembled WGS sequence"/>
</dbReference>
<dbReference type="InterPro" id="IPR000064">
    <property type="entry name" value="NLP_P60_dom"/>
</dbReference>
<dbReference type="InterPro" id="IPR038765">
    <property type="entry name" value="Papain-like_cys_pep_sf"/>
</dbReference>
<comment type="similarity">
    <text evidence="1">Belongs to the peptidase C40 family.</text>
</comment>
<evidence type="ECO:0000256" key="3">
    <source>
        <dbReference type="ARBA" id="ARBA00022801"/>
    </source>
</evidence>
<evidence type="ECO:0000313" key="7">
    <source>
        <dbReference type="Proteomes" id="UP000643405"/>
    </source>
</evidence>
<dbReference type="Gene3D" id="3.90.1720.10">
    <property type="entry name" value="endopeptidase domain like (from Nostoc punctiforme)"/>
    <property type="match status" value="1"/>
</dbReference>
<name>A0A8J6PLR5_9HYPH</name>
<dbReference type="InterPro" id="IPR011929">
    <property type="entry name" value="Phage_pept_NlpC/P60"/>
</dbReference>
<dbReference type="EMBL" id="JACVVX010000004">
    <property type="protein sequence ID" value="MBD0415896.1"/>
    <property type="molecule type" value="Genomic_DNA"/>
</dbReference>